<dbReference type="SUPFAM" id="SSF55729">
    <property type="entry name" value="Acyl-CoA N-acyltransferases (Nat)"/>
    <property type="match status" value="1"/>
</dbReference>
<comment type="caution">
    <text evidence="2">The sequence shown here is derived from an EMBL/GenBank/DDBJ whole genome shotgun (WGS) entry which is preliminary data.</text>
</comment>
<reference evidence="3" key="1">
    <citation type="journal article" date="2019" name="Int. J. Syst. Evol. Microbiol.">
        <title>The Global Catalogue of Microorganisms (GCM) 10K type strain sequencing project: providing services to taxonomists for standard genome sequencing and annotation.</title>
        <authorList>
            <consortium name="The Broad Institute Genomics Platform"/>
            <consortium name="The Broad Institute Genome Sequencing Center for Infectious Disease"/>
            <person name="Wu L."/>
            <person name="Ma J."/>
        </authorList>
    </citation>
    <scope>NUCLEOTIDE SEQUENCE [LARGE SCALE GENOMIC DNA]</scope>
    <source>
        <strain evidence="3">CCUG 62974</strain>
    </source>
</reference>
<sequence length="346" mass="39606">MELSVCVDLSGEPAWHRLWRADAHRHPYYLPAELAHAAAHYQPVYYLDVVPSISEHRPPAKEFVPRHLLAHDEEGPVLGLPLTLERFDGRTRLSAFGRPLYAVEDRSASPQRRRRAALLVHRHLEELRHEHAAEPYFLRDFLTGGDLSPLAEAILRAGGSATPYFTQMVDLGLDATWLNQDLRENFRRVLRRPRPRFTLDVVRGEQATEEHRDLLRRLHVALRGREVRSPVGWDAVLTCVRRNEGFFVFAREDDEPIGGAYFPHSDIYCYYAFAGHDPERTGDGLSHRIIWHAVMFAQSLGCRYFEVGDRLFPGPHAHVPDKYHTISHFKAGFSSTVTTRLDVISG</sequence>
<evidence type="ECO:0000313" key="3">
    <source>
        <dbReference type="Proteomes" id="UP001597024"/>
    </source>
</evidence>
<keyword evidence="3" id="KW-1185">Reference proteome</keyword>
<gene>
    <name evidence="2" type="ORF">ACFQ08_17950</name>
</gene>
<dbReference type="Proteomes" id="UP001597024">
    <property type="component" value="Unassembled WGS sequence"/>
</dbReference>
<name>A0ABW3DUL8_9ACTN</name>
<evidence type="ECO:0000313" key="2">
    <source>
        <dbReference type="EMBL" id="MFD0886430.1"/>
    </source>
</evidence>
<evidence type="ECO:0000259" key="1">
    <source>
        <dbReference type="Pfam" id="PF13480"/>
    </source>
</evidence>
<proteinExistence type="predicted"/>
<protein>
    <submittedName>
        <fullName evidence="2">GNAT family N-acetyltransferase</fullName>
        <ecNumber evidence="2">2.3.1.-</ecNumber>
    </submittedName>
</protein>
<dbReference type="InterPro" id="IPR038740">
    <property type="entry name" value="BioF2-like_GNAT_dom"/>
</dbReference>
<keyword evidence="2" id="KW-0012">Acyltransferase</keyword>
<organism evidence="2 3">
    <name type="scientific">Streptosporangium algeriense</name>
    <dbReference type="NCBI Taxonomy" id="1682748"/>
    <lineage>
        <taxon>Bacteria</taxon>
        <taxon>Bacillati</taxon>
        <taxon>Actinomycetota</taxon>
        <taxon>Actinomycetes</taxon>
        <taxon>Streptosporangiales</taxon>
        <taxon>Streptosporangiaceae</taxon>
        <taxon>Streptosporangium</taxon>
    </lineage>
</organism>
<dbReference type="Gene3D" id="3.40.630.30">
    <property type="match status" value="1"/>
</dbReference>
<dbReference type="EC" id="2.3.1.-" evidence="2"/>
<dbReference type="InterPro" id="IPR016181">
    <property type="entry name" value="Acyl_CoA_acyltransferase"/>
</dbReference>
<dbReference type="Pfam" id="PF13480">
    <property type="entry name" value="Acetyltransf_6"/>
    <property type="match status" value="1"/>
</dbReference>
<accession>A0ABW3DUL8</accession>
<keyword evidence="2" id="KW-0808">Transferase</keyword>
<dbReference type="GO" id="GO:0016746">
    <property type="term" value="F:acyltransferase activity"/>
    <property type="evidence" value="ECO:0007669"/>
    <property type="project" value="UniProtKB-KW"/>
</dbReference>
<feature type="domain" description="BioF2-like acetyltransferase" evidence="1">
    <location>
        <begin position="181"/>
        <end position="308"/>
    </location>
</feature>
<dbReference type="EMBL" id="JBHTHX010000607">
    <property type="protein sequence ID" value="MFD0886430.1"/>
    <property type="molecule type" value="Genomic_DNA"/>
</dbReference>